<dbReference type="InterPro" id="IPR003439">
    <property type="entry name" value="ABC_transporter-like_ATP-bd"/>
</dbReference>
<dbReference type="EMBL" id="JAWSTH010000075">
    <property type="protein sequence ID" value="MDW5597120.1"/>
    <property type="molecule type" value="Genomic_DNA"/>
</dbReference>
<name>A0ABU4HV52_9ACTN</name>
<keyword evidence="3" id="KW-1185">Reference proteome</keyword>
<dbReference type="GO" id="GO:0005524">
    <property type="term" value="F:ATP binding"/>
    <property type="evidence" value="ECO:0007669"/>
    <property type="project" value="UniProtKB-KW"/>
</dbReference>
<dbReference type="SUPFAM" id="SSF52540">
    <property type="entry name" value="P-loop containing nucleoside triphosphate hydrolases"/>
    <property type="match status" value="1"/>
</dbReference>
<sequence length="243" mass="26227">MTLLALEAVSKRYVRGLHEITVLREASLTVNAGDFVAVYGTRSGGKTTLMKVAAGLEAPDSGTVAFEGRDLSRLSTSQLAELHRRRIGWVSRSGPASDELTMVDYVGLPLLGLHGHRTVKRLALAAMARIGVEECSPARWSDLADAERMQVTLSHGLVREPSLLVLDDPTAGLDLIDRERVVALLRSLADDDRIGVLMAVPDMPAMLHAHEVFTLSRGLLLGVPEPPPERGRVIDFPGGQQTA</sequence>
<dbReference type="PANTHER" id="PTHR24220">
    <property type="entry name" value="IMPORT ATP-BINDING PROTEIN"/>
    <property type="match status" value="1"/>
</dbReference>
<dbReference type="Gene3D" id="3.40.50.300">
    <property type="entry name" value="P-loop containing nucleotide triphosphate hydrolases"/>
    <property type="match status" value="1"/>
</dbReference>
<proteinExistence type="predicted"/>
<evidence type="ECO:0000313" key="2">
    <source>
        <dbReference type="EMBL" id="MDW5597120.1"/>
    </source>
</evidence>
<comment type="caution">
    <text evidence="2">The sequence shown here is derived from an EMBL/GenBank/DDBJ whole genome shotgun (WGS) entry which is preliminary data.</text>
</comment>
<dbReference type="Pfam" id="PF00005">
    <property type="entry name" value="ABC_tran"/>
    <property type="match status" value="1"/>
</dbReference>
<keyword evidence="2" id="KW-0547">Nucleotide-binding</keyword>
<feature type="domain" description="ABC transporter" evidence="1">
    <location>
        <begin position="4"/>
        <end position="242"/>
    </location>
</feature>
<organism evidence="2 3">
    <name type="scientific">Conexibacter stalactiti</name>
    <dbReference type="NCBI Taxonomy" id="1940611"/>
    <lineage>
        <taxon>Bacteria</taxon>
        <taxon>Bacillati</taxon>
        <taxon>Actinomycetota</taxon>
        <taxon>Thermoleophilia</taxon>
        <taxon>Solirubrobacterales</taxon>
        <taxon>Conexibacteraceae</taxon>
        <taxon>Conexibacter</taxon>
    </lineage>
</organism>
<reference evidence="3" key="1">
    <citation type="submission" date="2023-07" db="EMBL/GenBank/DDBJ databases">
        <title>Conexibacter stalactiti sp. nov., isolated from stalactites in a lava cave and emended description of the genus Conexibacter.</title>
        <authorList>
            <person name="Lee S.D."/>
        </authorList>
    </citation>
    <scope>NUCLEOTIDE SEQUENCE [LARGE SCALE GENOMIC DNA]</scope>
    <source>
        <strain evidence="3">KCTC 39840</strain>
    </source>
</reference>
<dbReference type="InterPro" id="IPR015854">
    <property type="entry name" value="ABC_transpr_LolD-like"/>
</dbReference>
<dbReference type="Proteomes" id="UP001284601">
    <property type="component" value="Unassembled WGS sequence"/>
</dbReference>
<dbReference type="RefSeq" id="WP_318599582.1">
    <property type="nucleotide sequence ID" value="NZ_JAWSTH010000075.1"/>
</dbReference>
<gene>
    <name evidence="2" type="ORF">R7226_22430</name>
</gene>
<accession>A0ABU4HV52</accession>
<evidence type="ECO:0000259" key="1">
    <source>
        <dbReference type="PROSITE" id="PS50893"/>
    </source>
</evidence>
<protein>
    <submittedName>
        <fullName evidence="2">ATP-binding cassette domain-containing protein</fullName>
    </submittedName>
</protein>
<dbReference type="PROSITE" id="PS50893">
    <property type="entry name" value="ABC_TRANSPORTER_2"/>
    <property type="match status" value="1"/>
</dbReference>
<dbReference type="InterPro" id="IPR027417">
    <property type="entry name" value="P-loop_NTPase"/>
</dbReference>
<keyword evidence="2" id="KW-0067">ATP-binding</keyword>
<evidence type="ECO:0000313" key="3">
    <source>
        <dbReference type="Proteomes" id="UP001284601"/>
    </source>
</evidence>